<dbReference type="SUPFAM" id="SSF141322">
    <property type="entry name" value="NfeD domain-like"/>
    <property type="match status" value="1"/>
</dbReference>
<comment type="caution">
    <text evidence="7">The sequence shown here is derived from an EMBL/GenBank/DDBJ whole genome shotgun (WGS) entry which is preliminary data.</text>
</comment>
<dbReference type="InterPro" id="IPR002810">
    <property type="entry name" value="NfeD-like_C"/>
</dbReference>
<evidence type="ECO:0000313" key="7">
    <source>
        <dbReference type="EMBL" id="MBC5724093.1"/>
    </source>
</evidence>
<organism evidence="7 8">
    <name type="scientific">Agathobaculum faecis</name>
    <dbReference type="NCBI Taxonomy" id="2763013"/>
    <lineage>
        <taxon>Bacteria</taxon>
        <taxon>Bacillati</taxon>
        <taxon>Bacillota</taxon>
        <taxon>Clostridia</taxon>
        <taxon>Eubacteriales</taxon>
        <taxon>Butyricicoccaceae</taxon>
        <taxon>Agathobaculum</taxon>
    </lineage>
</organism>
<dbReference type="GO" id="GO:0005886">
    <property type="term" value="C:plasma membrane"/>
    <property type="evidence" value="ECO:0007669"/>
    <property type="project" value="TreeGrafter"/>
</dbReference>
<evidence type="ECO:0000256" key="4">
    <source>
        <dbReference type="ARBA" id="ARBA00023136"/>
    </source>
</evidence>
<dbReference type="AlphaFoldDB" id="A0A923RUP7"/>
<evidence type="ECO:0000256" key="2">
    <source>
        <dbReference type="ARBA" id="ARBA00022692"/>
    </source>
</evidence>
<dbReference type="RefSeq" id="WP_054325941.1">
    <property type="nucleotide sequence ID" value="NZ_JACOPL010000001.1"/>
</dbReference>
<proteinExistence type="predicted"/>
<keyword evidence="2 5" id="KW-0812">Transmembrane</keyword>
<dbReference type="Proteomes" id="UP000606499">
    <property type="component" value="Unassembled WGS sequence"/>
</dbReference>
<evidence type="ECO:0000259" key="6">
    <source>
        <dbReference type="Pfam" id="PF01957"/>
    </source>
</evidence>
<evidence type="ECO:0000256" key="5">
    <source>
        <dbReference type="SAM" id="Phobius"/>
    </source>
</evidence>
<feature type="transmembrane region" description="Helical" evidence="5">
    <location>
        <begin position="54"/>
        <end position="72"/>
    </location>
</feature>
<protein>
    <submittedName>
        <fullName evidence="7">NfeD family protein</fullName>
    </submittedName>
</protein>
<dbReference type="InterPro" id="IPR012340">
    <property type="entry name" value="NA-bd_OB-fold"/>
</dbReference>
<evidence type="ECO:0000256" key="3">
    <source>
        <dbReference type="ARBA" id="ARBA00022989"/>
    </source>
</evidence>
<feature type="transmembrane region" description="Helical" evidence="5">
    <location>
        <begin position="6"/>
        <end position="24"/>
    </location>
</feature>
<keyword evidence="4 5" id="KW-0472">Membrane</keyword>
<comment type="subcellular location">
    <subcellularLocation>
        <location evidence="1">Membrane</location>
        <topology evidence="1">Multi-pass membrane protein</topology>
    </subcellularLocation>
</comment>
<keyword evidence="8" id="KW-1185">Reference proteome</keyword>
<name>A0A923RUP7_9FIRM</name>
<evidence type="ECO:0000256" key="1">
    <source>
        <dbReference type="ARBA" id="ARBA00004141"/>
    </source>
</evidence>
<keyword evidence="3 5" id="KW-1133">Transmembrane helix</keyword>
<dbReference type="PANTHER" id="PTHR33507:SF3">
    <property type="entry name" value="INNER MEMBRANE PROTEIN YBBJ"/>
    <property type="match status" value="1"/>
</dbReference>
<evidence type="ECO:0000313" key="8">
    <source>
        <dbReference type="Proteomes" id="UP000606499"/>
    </source>
</evidence>
<dbReference type="Gene3D" id="2.40.50.140">
    <property type="entry name" value="Nucleic acid-binding proteins"/>
    <property type="match status" value="1"/>
</dbReference>
<dbReference type="Pfam" id="PF01957">
    <property type="entry name" value="NfeD"/>
    <property type="match status" value="1"/>
</dbReference>
<reference evidence="7" key="1">
    <citation type="submission" date="2020-08" db="EMBL/GenBank/DDBJ databases">
        <title>Genome public.</title>
        <authorList>
            <person name="Liu C."/>
            <person name="Sun Q."/>
        </authorList>
    </citation>
    <scope>NUCLEOTIDE SEQUENCE</scope>
    <source>
        <strain evidence="7">NSJ-28</strain>
    </source>
</reference>
<dbReference type="PANTHER" id="PTHR33507">
    <property type="entry name" value="INNER MEMBRANE PROTEIN YBBJ"/>
    <property type="match status" value="1"/>
</dbReference>
<feature type="domain" description="NfeD-like C-terminal" evidence="6">
    <location>
        <begin position="85"/>
        <end position="145"/>
    </location>
</feature>
<gene>
    <name evidence="7" type="ORF">H8S45_01205</name>
</gene>
<accession>A0A923RUP7</accession>
<dbReference type="InterPro" id="IPR052165">
    <property type="entry name" value="Membrane_assoc_protease"/>
</dbReference>
<dbReference type="EMBL" id="JACOPL010000001">
    <property type="protein sequence ID" value="MBC5724093.1"/>
    <property type="molecule type" value="Genomic_DNA"/>
</dbReference>
<sequence>MIFGVDSLYIWVAVIIIGVAVEAFSLDLSAIWFAVGGVAALIAASIGLEMSAQLVIFVLFSAVLLLLVRPFCRRFLKTKKEATNADRIIGQSAIVTEGIDNIRETGAVRISGNIWTARSADDSLVPQGAMVEILEIRGVKVIVKRLDKDSVK</sequence>